<proteinExistence type="inferred from homology"/>
<evidence type="ECO:0000256" key="6">
    <source>
        <dbReference type="RuleBase" id="RU364082"/>
    </source>
</evidence>
<dbReference type="SUPFAM" id="SSF51445">
    <property type="entry name" value="(Trans)glycosidases"/>
    <property type="match status" value="1"/>
</dbReference>
<dbReference type="InterPro" id="IPR005913">
    <property type="entry name" value="dTDP_dehydrorham_reduct"/>
</dbReference>
<keyword evidence="9" id="KW-1185">Reference proteome</keyword>
<keyword evidence="6 8" id="KW-0560">Oxidoreductase</keyword>
<dbReference type="SUPFAM" id="SSF51735">
    <property type="entry name" value="NAD(P)-binding Rossmann-fold domains"/>
    <property type="match status" value="1"/>
</dbReference>
<comment type="cofactor">
    <cofactor evidence="6">
        <name>Mg(2+)</name>
        <dbReference type="ChEBI" id="CHEBI:18420"/>
    </cofactor>
    <text evidence="6">Binds 1 Mg(2+) ion per monomer.</text>
</comment>
<dbReference type="InterPro" id="IPR029903">
    <property type="entry name" value="RmlD-like-bd"/>
</dbReference>
<organism evidence="8 9">
    <name type="scientific">Duganella phyllosphaerae</name>
    <dbReference type="NCBI Taxonomy" id="762836"/>
    <lineage>
        <taxon>Bacteria</taxon>
        <taxon>Pseudomonadati</taxon>
        <taxon>Pseudomonadota</taxon>
        <taxon>Betaproteobacteria</taxon>
        <taxon>Burkholderiales</taxon>
        <taxon>Oxalobacteraceae</taxon>
        <taxon>Telluria group</taxon>
        <taxon>Duganella</taxon>
    </lineage>
</organism>
<dbReference type="CDD" id="cd05254">
    <property type="entry name" value="dTDP_HR_like_SDR_e"/>
    <property type="match status" value="1"/>
</dbReference>
<dbReference type="InterPro" id="IPR036291">
    <property type="entry name" value="NAD(P)-bd_dom_sf"/>
</dbReference>
<dbReference type="PANTHER" id="PTHR10491">
    <property type="entry name" value="DTDP-4-DEHYDRORHAMNOSE REDUCTASE"/>
    <property type="match status" value="1"/>
</dbReference>
<dbReference type="GO" id="GO:0004553">
    <property type="term" value="F:hydrolase activity, hydrolyzing O-glycosyl compounds"/>
    <property type="evidence" value="ECO:0007669"/>
    <property type="project" value="InterPro"/>
</dbReference>
<dbReference type="EC" id="1.1.1.133" evidence="3 6"/>
<dbReference type="GO" id="GO:0008831">
    <property type="term" value="F:dTDP-4-dehydrorhamnose reductase activity"/>
    <property type="evidence" value="ECO:0007669"/>
    <property type="project" value="UniProtKB-EC"/>
</dbReference>
<evidence type="ECO:0000313" key="8">
    <source>
        <dbReference type="EMBL" id="OFA05378.1"/>
    </source>
</evidence>
<evidence type="ECO:0000256" key="2">
    <source>
        <dbReference type="ARBA" id="ARBA00010944"/>
    </source>
</evidence>
<comment type="function">
    <text evidence="6">Catalyzes the reduction of dTDP-6-deoxy-L-lyxo-4-hexulose to yield dTDP-L-rhamnose.</text>
</comment>
<dbReference type="UniPathway" id="UPA00124"/>
<name>A0A1E7WZB6_9BURK</name>
<dbReference type="PATRIC" id="fig|762836.4.peg.1560"/>
<dbReference type="Gene3D" id="3.20.20.80">
    <property type="entry name" value="Glycosidases"/>
    <property type="match status" value="1"/>
</dbReference>
<evidence type="ECO:0000256" key="1">
    <source>
        <dbReference type="ARBA" id="ARBA00004781"/>
    </source>
</evidence>
<keyword evidence="6" id="KW-0521">NADP</keyword>
<evidence type="ECO:0000256" key="5">
    <source>
        <dbReference type="ARBA" id="ARBA00048200"/>
    </source>
</evidence>
<evidence type="ECO:0000313" key="9">
    <source>
        <dbReference type="Proteomes" id="UP000175989"/>
    </source>
</evidence>
<dbReference type="Gene3D" id="3.40.50.720">
    <property type="entry name" value="NAD(P)-binding Rossmann-like Domain"/>
    <property type="match status" value="1"/>
</dbReference>
<dbReference type="InterPro" id="IPR017853">
    <property type="entry name" value="GH"/>
</dbReference>
<evidence type="ECO:0000256" key="4">
    <source>
        <dbReference type="ARBA" id="ARBA00017099"/>
    </source>
</evidence>
<comment type="catalytic activity">
    <reaction evidence="5 6">
        <text>dTDP-beta-L-rhamnose + NADP(+) = dTDP-4-dehydro-beta-L-rhamnose + NADPH + H(+)</text>
        <dbReference type="Rhea" id="RHEA:21796"/>
        <dbReference type="ChEBI" id="CHEBI:15378"/>
        <dbReference type="ChEBI" id="CHEBI:57510"/>
        <dbReference type="ChEBI" id="CHEBI:57783"/>
        <dbReference type="ChEBI" id="CHEBI:58349"/>
        <dbReference type="ChEBI" id="CHEBI:62830"/>
        <dbReference type="EC" id="1.1.1.133"/>
    </reaction>
</comment>
<dbReference type="EMBL" id="LROM01000066">
    <property type="protein sequence ID" value="OFA05378.1"/>
    <property type="molecule type" value="Genomic_DNA"/>
</dbReference>
<comment type="caution">
    <text evidence="8">The sequence shown here is derived from an EMBL/GenBank/DDBJ whole genome shotgun (WGS) entry which is preliminary data.</text>
</comment>
<gene>
    <name evidence="8" type="primary">rmlD_1</name>
    <name evidence="8" type="ORF">DUPY_14920</name>
</gene>
<comment type="similarity">
    <text evidence="2 6">Belongs to the dTDP-4-dehydrorhamnose reductase family.</text>
</comment>
<sequence>MRAPRMHPHPHPHSDAGGQRLALWGGIECTVNRVGDEFFDQAVHSGHDTRPDDLVLVQSLGISVMRYPVLWERVAPDGLDQADWSVSDAQLAACRARELTVIAGLVHHGSGPRHTSLIDAGFAPGLADYARAVASRYPWIEYYTPVNEPLTTARFSTLYGVWYPHSCSDRDFVTAVLNQCRATVLAMQAIRAVNPAAKLVQTDDLGKSWGTPAMAAVTAFYNHRRWLAWDLLCGKVDRRHPLWTYLLKHGAAPGDVLWFRANPCPPDIIGVNYYVTSERWLDDRVERYPFITPGMIDGQACIDTESARVAEAPDTGLTPLLLEAWQRYRLPIAVTEAHLHAGREDQLRWLIEIWQAAQAARTQGADVRAVTAWALLGSFDWNSLVTRQAGHYESGAFDLRGGQPRATAVATLLRQLAAGQQPAHPAAPGHGWWRRDTRYHATTTRPPPDPEKLARLPDTSDRAPILISGASGTLGRALARVCAQRNLACRLVGRAEMDIAEPGSVERALDKYRPWALINASGYVRVDQAEHDAARCFRENALGPGVLAAACARHGVHFTTFSSDMVFDGRAGRAYVETDEVAPLNVYGRSKAEGERAVFTHNAATLVIRTSSFFGPWDQHNFVHHALAALEAGGTFAAPGDLLITPTHVPDLVENCLDLVIDGERGIWHLANTGALSWFELARRAAVGAGLDPSRLHEVRASDCQYLAARPVNSTLDSSRARLLPTLDDALSRFLAERARQRAACADLTTS</sequence>
<dbReference type="Gene3D" id="3.90.25.10">
    <property type="entry name" value="UDP-galactose 4-epimerase, domain 1"/>
    <property type="match status" value="1"/>
</dbReference>
<dbReference type="PANTHER" id="PTHR10491:SF4">
    <property type="entry name" value="METHIONINE ADENOSYLTRANSFERASE 2 SUBUNIT BETA"/>
    <property type="match status" value="1"/>
</dbReference>
<dbReference type="GO" id="GO:0005975">
    <property type="term" value="P:carbohydrate metabolic process"/>
    <property type="evidence" value="ECO:0007669"/>
    <property type="project" value="InterPro"/>
</dbReference>
<reference evidence="9" key="1">
    <citation type="journal article" date="2016" name="Front. Microbiol.">
        <title>Molecular Keys to the Janthinobacterium and Duganella spp. Interaction with the Plant Pathogen Fusarium graminearum.</title>
        <authorList>
            <person name="Haack F.S."/>
            <person name="Poehlein A."/>
            <person name="Kroger C."/>
            <person name="Voigt C.A."/>
            <person name="Piepenbring M."/>
            <person name="Bode H.B."/>
            <person name="Daniel R."/>
            <person name="Schafer W."/>
            <person name="Streit W.R."/>
        </authorList>
    </citation>
    <scope>NUCLEOTIDE SEQUENCE [LARGE SCALE GENOMIC DNA]</scope>
    <source>
        <strain evidence="9">T54</strain>
    </source>
</reference>
<evidence type="ECO:0000256" key="3">
    <source>
        <dbReference type="ARBA" id="ARBA00012929"/>
    </source>
</evidence>
<dbReference type="AlphaFoldDB" id="A0A1E7WZB6"/>
<dbReference type="GO" id="GO:0019305">
    <property type="term" value="P:dTDP-rhamnose biosynthetic process"/>
    <property type="evidence" value="ECO:0007669"/>
    <property type="project" value="UniProtKB-UniPathway"/>
</dbReference>
<dbReference type="Pfam" id="PF04321">
    <property type="entry name" value="RmlD_sub_bind"/>
    <property type="match status" value="1"/>
</dbReference>
<accession>A0A1E7WZB6</accession>
<dbReference type="Proteomes" id="UP000175989">
    <property type="component" value="Unassembled WGS sequence"/>
</dbReference>
<feature type="domain" description="RmlD-like substrate binding" evidence="7">
    <location>
        <begin position="465"/>
        <end position="723"/>
    </location>
</feature>
<evidence type="ECO:0000259" key="7">
    <source>
        <dbReference type="Pfam" id="PF04321"/>
    </source>
</evidence>
<protein>
    <recommendedName>
        <fullName evidence="4 6">dTDP-4-dehydrorhamnose reductase</fullName>
        <ecNumber evidence="3 6">1.1.1.133</ecNumber>
    </recommendedName>
</protein>
<comment type="pathway">
    <text evidence="1 6">Carbohydrate biosynthesis; dTDP-L-rhamnose biosynthesis.</text>
</comment>